<gene>
    <name evidence="7" type="ORF">HHJ78_09555</name>
</gene>
<feature type="domain" description="4Fe-4S ferredoxin-type" evidence="6">
    <location>
        <begin position="849"/>
        <end position="878"/>
    </location>
</feature>
<dbReference type="PROSITE" id="PS51379">
    <property type="entry name" value="4FE4S_FER_2"/>
    <property type="match status" value="2"/>
</dbReference>
<dbReference type="GO" id="GO:0006979">
    <property type="term" value="P:response to oxidative stress"/>
    <property type="evidence" value="ECO:0007669"/>
    <property type="project" value="TreeGrafter"/>
</dbReference>
<dbReference type="InterPro" id="IPR017896">
    <property type="entry name" value="4Fe4S_Fe-S-bd"/>
</dbReference>
<dbReference type="InterPro" id="IPR002880">
    <property type="entry name" value="Pyrv_Fd/Flavodoxin_OxRdtase_N"/>
</dbReference>
<evidence type="ECO:0000256" key="4">
    <source>
        <dbReference type="ARBA" id="ARBA00023004"/>
    </source>
</evidence>
<keyword evidence="3" id="KW-0560">Oxidoreductase</keyword>
<dbReference type="Gene3D" id="3.40.920.10">
    <property type="entry name" value="Pyruvate-ferredoxin oxidoreductase, PFOR, domain III"/>
    <property type="match status" value="1"/>
</dbReference>
<proteinExistence type="inferred from homology"/>
<dbReference type="InterPro" id="IPR017900">
    <property type="entry name" value="4Fe4S_Fe_S_CS"/>
</dbReference>
<comment type="caution">
    <text evidence="7">The sequence shown here is derived from an EMBL/GenBank/DDBJ whole genome shotgun (WGS) entry which is preliminary data.</text>
</comment>
<dbReference type="InterPro" id="IPR050722">
    <property type="entry name" value="Pyruvate:ferred/Flavod_OxRd"/>
</dbReference>
<dbReference type="GO" id="GO:0016903">
    <property type="term" value="F:oxidoreductase activity, acting on the aldehyde or oxo group of donors"/>
    <property type="evidence" value="ECO:0007669"/>
    <property type="project" value="InterPro"/>
</dbReference>
<dbReference type="Gene3D" id="3.30.70.20">
    <property type="match status" value="1"/>
</dbReference>
<accession>A0A7Y0U2G4</accession>
<reference evidence="7 8" key="1">
    <citation type="submission" date="2020-04" db="EMBL/GenBank/DDBJ databases">
        <title>Antimicrobial susceptibility and clonality of vaginal-derived multi-drug resistant Mobiluncus isolates in China.</title>
        <authorList>
            <person name="Zhang X."/>
        </authorList>
    </citation>
    <scope>NUCLEOTIDE SEQUENCE [LARGE SCALE GENOMIC DNA]</scope>
    <source>
        <strain evidence="7 8">13</strain>
    </source>
</reference>
<dbReference type="Pfam" id="PF01855">
    <property type="entry name" value="POR_N"/>
    <property type="match status" value="1"/>
</dbReference>
<dbReference type="Pfam" id="PF01558">
    <property type="entry name" value="POR"/>
    <property type="match status" value="1"/>
</dbReference>
<evidence type="ECO:0000256" key="3">
    <source>
        <dbReference type="ARBA" id="ARBA00023002"/>
    </source>
</evidence>
<keyword evidence="7" id="KW-0670">Pyruvate</keyword>
<dbReference type="PANTHER" id="PTHR32154:SF0">
    <property type="entry name" value="PYRUVATE-FLAVODOXIN OXIDOREDUCTASE-RELATED"/>
    <property type="match status" value="1"/>
</dbReference>
<dbReference type="SUPFAM" id="SSF52518">
    <property type="entry name" value="Thiamin diphosphate-binding fold (THDP-binding)"/>
    <property type="match status" value="2"/>
</dbReference>
<dbReference type="InterPro" id="IPR029061">
    <property type="entry name" value="THDP-binding"/>
</dbReference>
<dbReference type="CDD" id="cd07034">
    <property type="entry name" value="TPP_PYR_PFOR_IOR-alpha_like"/>
    <property type="match status" value="1"/>
</dbReference>
<dbReference type="RefSeq" id="WP_169772324.1">
    <property type="nucleotide sequence ID" value="NZ_JABCUR010000009.1"/>
</dbReference>
<sequence>MNQPKYPGETQVINGNVAVARVMNLVCGGVIGYPITPSTEIAETFQLNVASGQKNVWGRHPFFFEPEGEHSAQSGAMGAALTGGKFISNASSSQGILYAMESHYVTVGKRIGGFVLHVASRVVARHSLNVMGGHDDVYSLLPAGYTVLFGTNPEEAADLALISYRTSSLSLIPVANCMDGFSTSHMLSEARLPSADLVKEYLGDPAGYIPCPTVAQEVLYGAAGRVAQFGGYLAKHRASLSRGAREVIDALLETRAADCEADVSGELFDAEIAPELPAATLAAWRRQWVNAPVKGTRKLVPALVDLDNPGMTGGVQNQPDFQAGVADHRTHFAADVPQLVRRAMAEYNALTGRDYAPLKCFDTNDADYIFVGLGSICEDVQAVLPHLRRLGLRVGLVQVVLLQPFPEAELAAALRGAKHVTVLERSDQAALAKFVDSALVKAAQNAAAAARGQDPRFPGIAAVDTAALPLLSTGFFGIGGHDVQPRHLIGAAKAMATGTAAPEFYLGSTFFDPAATGALRVIQDKLRRAYPQTERMALQLEDNPPDLLPPQTLRIRFHSVGGYGTIATGKLLADILAEVLGLYSKAAPKYGSEKSGAPTNYYITLGPEPIKITNADLEDVEIVVSPDHMVFAHDNPLRGLRPGGTFIIQSRETPEDFWAGLPPIARETIRARGLNVFVLDAFGVAKRHAPTTALQTRMMGVAFIGAIGAKVDRIAAGASEADMLAKIREQIEYKFGNKGAQVVAANLEVIAEGAAAAQRVDWERFDAAGTAVAQDATRTQKPLSISTQMCQRGCPALTNGLFNQDYFNKTVVEPFTRGEISEAPVYPGAGFFMPPASSADKNKGLFRLQMPVFHADTCTGCMECALVCPDAAIPNTVFTMASLLEMTLREAGEPAVPLLPQVSAIEAAMRESLLGRKDRPGLAQVFREAAAVVLGVHEEPPADSGDALESAPIIRDPQILAAVDAVAGVLESYPVAQTRPFFDVAEKKHPGSGVLFAATVDPWKCTGCLECVAVCAPGCLQPVDQDAAVLAQAKERFSYLAKLPNSPDEISDPASGPTLDLKRILLNHDNYYATIGGHGACKGCGEVTAIRQTMSLANEINRHRVQNHRAELEELVSGLRAWLAGTVQEPVLTGIGAADTVASEGAPPDTAAPDSAASVASSVELDPAGDPALRELAAAALARLEHRLYRFEGPGGGRGPAGTVVANSTGCSSVYASTTPYNAYQEPWVNSLFQDAQPLAKGIFEGLAADLTADVLAMRQARAILGGAADSGQIPHDPPQWQKFTPEELQLMPAVMSISGDGAAYDIGFGALSRVLSSGTPLKMLVLDTGAYSNTGGQASTASLEGQDADLSRHSKYLKGKDEQRKELALLAAMHPGVLVVSTTPAFQMHFLKNVSRAMSQVDYPAVIDVYTPCQPEHGIGDDQAADHSKLAVKSRVSPLFVHEPAGVDFPDRFLIDGNPEPKSLWARHKIAYVDDAGAAKNLQTVYTPADFAFTEGRFRKHFTLLPPDAPNPTPIADFIELLETERGEATPFIYATNHEGHLVKYQASPQMVRLTEQRKEYWRFLQYLAGQDLAELRKTNEKLEAELAKLQAPAEEN</sequence>
<dbReference type="Gene3D" id="3.40.50.920">
    <property type="match status" value="1"/>
</dbReference>
<dbReference type="GO" id="GO:0051536">
    <property type="term" value="F:iron-sulfur cluster binding"/>
    <property type="evidence" value="ECO:0007669"/>
    <property type="project" value="UniProtKB-KW"/>
</dbReference>
<keyword evidence="5" id="KW-0411">Iron-sulfur</keyword>
<evidence type="ECO:0000259" key="6">
    <source>
        <dbReference type="PROSITE" id="PS51379"/>
    </source>
</evidence>
<dbReference type="Pfam" id="PF17147">
    <property type="entry name" value="PFOR_II"/>
    <property type="match status" value="1"/>
</dbReference>
<name>A0A7Y0U2G4_9ACTO</name>
<dbReference type="SUPFAM" id="SSF54862">
    <property type="entry name" value="4Fe-4S ferredoxins"/>
    <property type="match status" value="1"/>
</dbReference>
<evidence type="ECO:0000313" key="7">
    <source>
        <dbReference type="EMBL" id="NMW65751.1"/>
    </source>
</evidence>
<dbReference type="InterPro" id="IPR033412">
    <property type="entry name" value="PFOR_II"/>
</dbReference>
<dbReference type="SUPFAM" id="SSF52922">
    <property type="entry name" value="TK C-terminal domain-like"/>
    <property type="match status" value="1"/>
</dbReference>
<evidence type="ECO:0000256" key="5">
    <source>
        <dbReference type="ARBA" id="ARBA00023014"/>
    </source>
</evidence>
<dbReference type="PROSITE" id="PS00198">
    <property type="entry name" value="4FE4S_FER_1"/>
    <property type="match status" value="1"/>
</dbReference>
<dbReference type="InterPro" id="IPR009014">
    <property type="entry name" value="Transketo_C/PFOR_II"/>
</dbReference>
<organism evidence="7 8">
    <name type="scientific">Mobiluncus mulieris</name>
    <dbReference type="NCBI Taxonomy" id="2052"/>
    <lineage>
        <taxon>Bacteria</taxon>
        <taxon>Bacillati</taxon>
        <taxon>Actinomycetota</taxon>
        <taxon>Actinomycetes</taxon>
        <taxon>Actinomycetales</taxon>
        <taxon>Actinomycetaceae</taxon>
        <taxon>Mobiluncus</taxon>
    </lineage>
</organism>
<feature type="domain" description="4Fe-4S ferredoxin-type" evidence="6">
    <location>
        <begin position="996"/>
        <end position="1025"/>
    </location>
</feature>
<dbReference type="GO" id="GO:0000287">
    <property type="term" value="F:magnesium ion binding"/>
    <property type="evidence" value="ECO:0007669"/>
    <property type="project" value="UniProtKB-ARBA"/>
</dbReference>
<protein>
    <submittedName>
        <fullName evidence="7">Pyruvate-flavodoxin oxidoreductase</fullName>
    </submittedName>
</protein>
<dbReference type="Gene3D" id="3.40.50.970">
    <property type="match status" value="3"/>
</dbReference>
<keyword evidence="2" id="KW-0479">Metal-binding</keyword>
<evidence type="ECO:0000256" key="2">
    <source>
        <dbReference type="ARBA" id="ARBA00022723"/>
    </source>
</evidence>
<dbReference type="PANTHER" id="PTHR32154">
    <property type="entry name" value="PYRUVATE-FLAVODOXIN OXIDOREDUCTASE-RELATED"/>
    <property type="match status" value="1"/>
</dbReference>
<comment type="similarity">
    <text evidence="1">Belongs to the pyruvate:ferredoxin/flavodoxin oxidoreductase family.</text>
</comment>
<evidence type="ECO:0000256" key="1">
    <source>
        <dbReference type="ARBA" id="ARBA00009032"/>
    </source>
</evidence>
<evidence type="ECO:0000313" key="8">
    <source>
        <dbReference type="Proteomes" id="UP000578252"/>
    </source>
</evidence>
<dbReference type="EMBL" id="JABCUR010000009">
    <property type="protein sequence ID" value="NMW65751.1"/>
    <property type="molecule type" value="Genomic_DNA"/>
</dbReference>
<keyword evidence="4" id="KW-0408">Iron</keyword>
<dbReference type="SUPFAM" id="SSF53323">
    <property type="entry name" value="Pyruvate-ferredoxin oxidoreductase, PFOR, domain III"/>
    <property type="match status" value="1"/>
</dbReference>
<dbReference type="InterPro" id="IPR019752">
    <property type="entry name" value="Pyrv/ketoisovalerate_OxRed_cat"/>
</dbReference>
<dbReference type="Proteomes" id="UP000578252">
    <property type="component" value="Unassembled WGS sequence"/>
</dbReference>
<dbReference type="InterPro" id="IPR002869">
    <property type="entry name" value="Pyrv_flavodox_OxRed_cen"/>
</dbReference>